<dbReference type="GO" id="GO:0005886">
    <property type="term" value="C:plasma membrane"/>
    <property type="evidence" value="ECO:0007669"/>
    <property type="project" value="TreeGrafter"/>
</dbReference>
<dbReference type="InterPro" id="IPR036941">
    <property type="entry name" value="Rcpt_L-dom_sf"/>
</dbReference>
<dbReference type="Gene3D" id="3.80.20.20">
    <property type="entry name" value="Receptor L-domain"/>
    <property type="match status" value="1"/>
</dbReference>
<feature type="compositionally biased region" description="Basic and acidic residues" evidence="6">
    <location>
        <begin position="353"/>
        <end position="368"/>
    </location>
</feature>
<dbReference type="EMBL" id="MSFK01000008">
    <property type="protein sequence ID" value="PWY91781.1"/>
    <property type="molecule type" value="Genomic_DNA"/>
</dbReference>
<protein>
    <recommendedName>
        <fullName evidence="8">Receptor L-domain domain-containing protein</fullName>
    </recommendedName>
</protein>
<evidence type="ECO:0000313" key="10">
    <source>
        <dbReference type="Proteomes" id="UP000246702"/>
    </source>
</evidence>
<dbReference type="PANTHER" id="PTHR31018">
    <property type="entry name" value="SPORULATION-SPECIFIC PROTEIN-RELATED"/>
    <property type="match status" value="1"/>
</dbReference>
<keyword evidence="10" id="KW-1185">Reference proteome</keyword>
<keyword evidence="3" id="KW-0964">Secreted</keyword>
<dbReference type="Pfam" id="PF01030">
    <property type="entry name" value="Recep_L_domain"/>
    <property type="match status" value="1"/>
</dbReference>
<proteinExistence type="predicted"/>
<evidence type="ECO:0000256" key="5">
    <source>
        <dbReference type="ARBA" id="ARBA00023180"/>
    </source>
</evidence>
<dbReference type="RefSeq" id="XP_025469509.1">
    <property type="nucleotide sequence ID" value="XM_025607922.1"/>
</dbReference>
<evidence type="ECO:0000256" key="4">
    <source>
        <dbReference type="ARBA" id="ARBA00022729"/>
    </source>
</evidence>
<dbReference type="InterPro" id="IPR000494">
    <property type="entry name" value="Rcpt_L-dom"/>
</dbReference>
<dbReference type="AlphaFoldDB" id="A0A317X0T0"/>
<dbReference type="GeneID" id="37110065"/>
<evidence type="ECO:0000256" key="3">
    <source>
        <dbReference type="ARBA" id="ARBA00022525"/>
    </source>
</evidence>
<keyword evidence="7" id="KW-0812">Transmembrane</keyword>
<sequence length="386" mass="41565">SSSITITTQSDANSLSSCSTISGTLSLSTSASGSISLSNIQTINGGLTIQDVSSLTSFSASDLQTVHGKIYIADNERLSNLSLSDLQTVGGEIDIEGNDDLRDLVFEDLQKVEGALILKGVFDEIKFPSLKHAKGQTVIDSHAGSFRCSSLNSLRDGDDDDDDDNNNNHKRSNNNGVFQGSYTCTDGSSGLSTGAKAGIAIAVIVVVLLILFLVWMVFRKQRIKRRRNNTQNGYTAVGVVRDEEKVMGYEKPLPLPLPIPSTMVGRNRDSDPIGVGNIPRKPLSPPPLPVEVMDEDRNRESMLSTSPPVPAALMPGDRSSASPPLDSDGRSLFLHPIPRRRPSETDVPLLDSGDVHEAPGSPMRRETFELDAGPVRGTHQQPINHE</sequence>
<comment type="caution">
    <text evidence="9">The sequence shown here is derived from an EMBL/GenBank/DDBJ whole genome shotgun (WGS) entry which is preliminary data.</text>
</comment>
<feature type="region of interest" description="Disordered" evidence="6">
    <location>
        <begin position="272"/>
        <end position="386"/>
    </location>
</feature>
<dbReference type="SUPFAM" id="SSF52058">
    <property type="entry name" value="L domain-like"/>
    <property type="match status" value="1"/>
</dbReference>
<feature type="non-terminal residue" evidence="9">
    <location>
        <position position="1"/>
    </location>
</feature>
<evidence type="ECO:0000256" key="1">
    <source>
        <dbReference type="ARBA" id="ARBA00004191"/>
    </source>
</evidence>
<evidence type="ECO:0000256" key="6">
    <source>
        <dbReference type="SAM" id="MobiDB-lite"/>
    </source>
</evidence>
<evidence type="ECO:0000313" key="9">
    <source>
        <dbReference type="EMBL" id="PWY91781.1"/>
    </source>
</evidence>
<name>A0A317X0T0_9EURO</name>
<evidence type="ECO:0000259" key="8">
    <source>
        <dbReference type="Pfam" id="PF01030"/>
    </source>
</evidence>
<dbReference type="PANTHER" id="PTHR31018:SF3">
    <property type="entry name" value="RECEPTOR PROTEIN-TYROSINE KINASE"/>
    <property type="match status" value="1"/>
</dbReference>
<keyword evidence="4" id="KW-0732">Signal</keyword>
<feature type="region of interest" description="Disordered" evidence="6">
    <location>
        <begin position="154"/>
        <end position="179"/>
    </location>
</feature>
<comment type="subcellular location">
    <subcellularLocation>
        <location evidence="1">Secreted</location>
        <location evidence="1">Cell wall</location>
    </subcellularLocation>
</comment>
<dbReference type="GO" id="GO:0031505">
    <property type="term" value="P:fungal-type cell wall organization"/>
    <property type="evidence" value="ECO:0007669"/>
    <property type="project" value="TreeGrafter"/>
</dbReference>
<dbReference type="OrthoDB" id="536881at2759"/>
<dbReference type="STRING" id="1450535.A0A317X0T0"/>
<accession>A0A317X0T0</accession>
<dbReference type="GO" id="GO:0009277">
    <property type="term" value="C:fungal-type cell wall"/>
    <property type="evidence" value="ECO:0007669"/>
    <property type="project" value="TreeGrafter"/>
</dbReference>
<evidence type="ECO:0000256" key="2">
    <source>
        <dbReference type="ARBA" id="ARBA00022512"/>
    </source>
</evidence>
<feature type="transmembrane region" description="Helical" evidence="7">
    <location>
        <begin position="197"/>
        <end position="218"/>
    </location>
</feature>
<evidence type="ECO:0000256" key="7">
    <source>
        <dbReference type="SAM" id="Phobius"/>
    </source>
</evidence>
<keyword evidence="2" id="KW-0134">Cell wall</keyword>
<feature type="domain" description="Receptor L-domain" evidence="8">
    <location>
        <begin position="18"/>
        <end position="101"/>
    </location>
</feature>
<organism evidence="9 10">
    <name type="scientific">Aspergillus sclerotioniger CBS 115572</name>
    <dbReference type="NCBI Taxonomy" id="1450535"/>
    <lineage>
        <taxon>Eukaryota</taxon>
        <taxon>Fungi</taxon>
        <taxon>Dikarya</taxon>
        <taxon>Ascomycota</taxon>
        <taxon>Pezizomycotina</taxon>
        <taxon>Eurotiomycetes</taxon>
        <taxon>Eurotiomycetidae</taxon>
        <taxon>Eurotiales</taxon>
        <taxon>Aspergillaceae</taxon>
        <taxon>Aspergillus</taxon>
        <taxon>Aspergillus subgen. Circumdati</taxon>
    </lineage>
</organism>
<dbReference type="InterPro" id="IPR051648">
    <property type="entry name" value="CWI-Assembly_Regulator"/>
</dbReference>
<reference evidence="9 10" key="1">
    <citation type="submission" date="2016-12" db="EMBL/GenBank/DDBJ databases">
        <title>The genomes of Aspergillus section Nigri reveals drivers in fungal speciation.</title>
        <authorList>
            <consortium name="DOE Joint Genome Institute"/>
            <person name="Vesth T.C."/>
            <person name="Nybo J."/>
            <person name="Theobald S."/>
            <person name="Brandl J."/>
            <person name="Frisvad J.C."/>
            <person name="Nielsen K.F."/>
            <person name="Lyhne E.K."/>
            <person name="Kogle M.E."/>
            <person name="Kuo A."/>
            <person name="Riley R."/>
            <person name="Clum A."/>
            <person name="Nolan M."/>
            <person name="Lipzen A."/>
            <person name="Salamov A."/>
            <person name="Henrissat B."/>
            <person name="Wiebenga A."/>
            <person name="De Vries R.P."/>
            <person name="Grigoriev I.V."/>
            <person name="Mortensen U.H."/>
            <person name="Andersen M.R."/>
            <person name="Baker S.E."/>
        </authorList>
    </citation>
    <scope>NUCLEOTIDE SEQUENCE [LARGE SCALE GENOMIC DNA]</scope>
    <source>
        <strain evidence="9 10">CBS 115572</strain>
    </source>
</reference>
<dbReference type="Proteomes" id="UP000246702">
    <property type="component" value="Unassembled WGS sequence"/>
</dbReference>
<dbReference type="GO" id="GO:0009986">
    <property type="term" value="C:cell surface"/>
    <property type="evidence" value="ECO:0007669"/>
    <property type="project" value="TreeGrafter"/>
</dbReference>
<keyword evidence="7" id="KW-1133">Transmembrane helix</keyword>
<keyword evidence="5" id="KW-0325">Glycoprotein</keyword>
<gene>
    <name evidence="9" type="ORF">BO94DRAFT_461318</name>
</gene>
<keyword evidence="7" id="KW-0472">Membrane</keyword>